<dbReference type="Proteomes" id="UP001501337">
    <property type="component" value="Unassembled WGS sequence"/>
</dbReference>
<keyword evidence="7" id="KW-1185">Reference proteome</keyword>
<dbReference type="Pfam" id="PF00589">
    <property type="entry name" value="Phage_integrase"/>
    <property type="match status" value="1"/>
</dbReference>
<dbReference type="PANTHER" id="PTHR30349">
    <property type="entry name" value="PHAGE INTEGRASE-RELATED"/>
    <property type="match status" value="1"/>
</dbReference>
<keyword evidence="3" id="KW-0238">DNA-binding</keyword>
<dbReference type="PROSITE" id="PS51898">
    <property type="entry name" value="TYR_RECOMBINASE"/>
    <property type="match status" value="1"/>
</dbReference>
<evidence type="ECO:0000259" key="5">
    <source>
        <dbReference type="PROSITE" id="PS51898"/>
    </source>
</evidence>
<evidence type="ECO:0000313" key="7">
    <source>
        <dbReference type="Proteomes" id="UP001501337"/>
    </source>
</evidence>
<organism evidence="6 7">
    <name type="scientific">Allohahella marinimesophila</name>
    <dbReference type="NCBI Taxonomy" id="1054972"/>
    <lineage>
        <taxon>Bacteria</taxon>
        <taxon>Pseudomonadati</taxon>
        <taxon>Pseudomonadota</taxon>
        <taxon>Gammaproteobacteria</taxon>
        <taxon>Oceanospirillales</taxon>
        <taxon>Hahellaceae</taxon>
        <taxon>Allohahella</taxon>
    </lineage>
</organism>
<sequence length="213" mass="24879">MFRGPVEVNWQHLIERRPISLQINPELPSYLSLPEVHQLLNVARTPKDHLLVRLLWQTGARISEVISITVGQLTLTDEWSSGVLLDRLKQRGRQKKLQRDVIRKRWVPITDMSLVRELRRYINGAELKPGDRLLPHTRQWGYKRISLLSEKAKLPISVHPHMLRHSFACNAVLHGEPLTVIRDWLGHASLEQTEIYTRVLATETNHLMRYMSF</sequence>
<evidence type="ECO:0000256" key="4">
    <source>
        <dbReference type="ARBA" id="ARBA00023172"/>
    </source>
</evidence>
<comment type="caution">
    <text evidence="6">The sequence shown here is derived from an EMBL/GenBank/DDBJ whole genome shotgun (WGS) entry which is preliminary data.</text>
</comment>
<gene>
    <name evidence="6" type="ORF">GCM10022278_30380</name>
</gene>
<dbReference type="InterPro" id="IPR013762">
    <property type="entry name" value="Integrase-like_cat_sf"/>
</dbReference>
<reference evidence="7" key="1">
    <citation type="journal article" date="2019" name="Int. J. Syst. Evol. Microbiol.">
        <title>The Global Catalogue of Microorganisms (GCM) 10K type strain sequencing project: providing services to taxonomists for standard genome sequencing and annotation.</title>
        <authorList>
            <consortium name="The Broad Institute Genomics Platform"/>
            <consortium name="The Broad Institute Genome Sequencing Center for Infectious Disease"/>
            <person name="Wu L."/>
            <person name="Ma J."/>
        </authorList>
    </citation>
    <scope>NUCLEOTIDE SEQUENCE [LARGE SCALE GENOMIC DNA]</scope>
    <source>
        <strain evidence="7">JCM 17555</strain>
    </source>
</reference>
<keyword evidence="2" id="KW-0229">DNA integration</keyword>
<dbReference type="SUPFAM" id="SSF56349">
    <property type="entry name" value="DNA breaking-rejoining enzymes"/>
    <property type="match status" value="1"/>
</dbReference>
<comment type="similarity">
    <text evidence="1">Belongs to the 'phage' integrase family.</text>
</comment>
<dbReference type="InterPro" id="IPR011010">
    <property type="entry name" value="DNA_brk_join_enz"/>
</dbReference>
<protein>
    <submittedName>
        <fullName evidence="6">Tyrosine-type recombinase/integrase</fullName>
    </submittedName>
</protein>
<dbReference type="PANTHER" id="PTHR30349:SF41">
    <property type="entry name" value="INTEGRASE_RECOMBINASE PROTEIN MJ0367-RELATED"/>
    <property type="match status" value="1"/>
</dbReference>
<evidence type="ECO:0000256" key="2">
    <source>
        <dbReference type="ARBA" id="ARBA00022908"/>
    </source>
</evidence>
<accession>A0ABP7PTI0</accession>
<evidence type="ECO:0000313" key="6">
    <source>
        <dbReference type="EMBL" id="GAA3970768.1"/>
    </source>
</evidence>
<dbReference type="InterPro" id="IPR050090">
    <property type="entry name" value="Tyrosine_recombinase_XerCD"/>
</dbReference>
<dbReference type="Gene3D" id="1.10.443.10">
    <property type="entry name" value="Intergrase catalytic core"/>
    <property type="match status" value="1"/>
</dbReference>
<evidence type="ECO:0000256" key="3">
    <source>
        <dbReference type="ARBA" id="ARBA00023125"/>
    </source>
</evidence>
<dbReference type="InterPro" id="IPR002104">
    <property type="entry name" value="Integrase_catalytic"/>
</dbReference>
<name>A0ABP7PTI0_9GAMM</name>
<feature type="domain" description="Tyr recombinase" evidence="5">
    <location>
        <begin position="26"/>
        <end position="212"/>
    </location>
</feature>
<dbReference type="EMBL" id="BAABBO010000013">
    <property type="protein sequence ID" value="GAA3970768.1"/>
    <property type="molecule type" value="Genomic_DNA"/>
</dbReference>
<keyword evidence="4" id="KW-0233">DNA recombination</keyword>
<proteinExistence type="inferred from homology"/>
<evidence type="ECO:0000256" key="1">
    <source>
        <dbReference type="ARBA" id="ARBA00008857"/>
    </source>
</evidence>